<accession>A0ABN2TAH1</accession>
<evidence type="ECO:0000256" key="1">
    <source>
        <dbReference type="SAM" id="MobiDB-lite"/>
    </source>
</evidence>
<gene>
    <name evidence="2" type="ORF">GCM10009799_33080</name>
</gene>
<evidence type="ECO:0000313" key="3">
    <source>
        <dbReference type="Proteomes" id="UP001501585"/>
    </source>
</evidence>
<name>A0ABN2TAH1_9ACTN</name>
<sequence>MPALPSSLSAAPAPGGIHDLVVRLADIADPRSERGRPGVCALAKGDAATRLPPALARPSHWQPFPAEGWGGRRRA</sequence>
<dbReference type="Proteomes" id="UP001501585">
    <property type="component" value="Unassembled WGS sequence"/>
</dbReference>
<dbReference type="EMBL" id="BAAAPC010000014">
    <property type="protein sequence ID" value="GAA2003359.1"/>
    <property type="molecule type" value="Genomic_DNA"/>
</dbReference>
<feature type="region of interest" description="Disordered" evidence="1">
    <location>
        <begin position="51"/>
        <end position="75"/>
    </location>
</feature>
<protein>
    <submittedName>
        <fullName evidence="2">Uncharacterized protein</fullName>
    </submittedName>
</protein>
<proteinExistence type="predicted"/>
<evidence type="ECO:0000313" key="2">
    <source>
        <dbReference type="EMBL" id="GAA2003359.1"/>
    </source>
</evidence>
<keyword evidence="3" id="KW-1185">Reference proteome</keyword>
<organism evidence="2 3">
    <name type="scientific">Nocardiopsis rhodophaea</name>
    <dbReference type="NCBI Taxonomy" id="280238"/>
    <lineage>
        <taxon>Bacteria</taxon>
        <taxon>Bacillati</taxon>
        <taxon>Actinomycetota</taxon>
        <taxon>Actinomycetes</taxon>
        <taxon>Streptosporangiales</taxon>
        <taxon>Nocardiopsidaceae</taxon>
        <taxon>Nocardiopsis</taxon>
    </lineage>
</organism>
<comment type="caution">
    <text evidence="2">The sequence shown here is derived from an EMBL/GenBank/DDBJ whole genome shotgun (WGS) entry which is preliminary data.</text>
</comment>
<reference evidence="2 3" key="1">
    <citation type="journal article" date="2019" name="Int. J. Syst. Evol. Microbiol.">
        <title>The Global Catalogue of Microorganisms (GCM) 10K type strain sequencing project: providing services to taxonomists for standard genome sequencing and annotation.</title>
        <authorList>
            <consortium name="The Broad Institute Genomics Platform"/>
            <consortium name="The Broad Institute Genome Sequencing Center for Infectious Disease"/>
            <person name="Wu L."/>
            <person name="Ma J."/>
        </authorList>
    </citation>
    <scope>NUCLEOTIDE SEQUENCE [LARGE SCALE GENOMIC DNA]</scope>
    <source>
        <strain evidence="2 3">JCM 15313</strain>
    </source>
</reference>